<dbReference type="EMBL" id="JARKIB010000137">
    <property type="protein sequence ID" value="KAJ7733662.1"/>
    <property type="molecule type" value="Genomic_DNA"/>
</dbReference>
<keyword evidence="3" id="KW-1185">Reference proteome</keyword>
<evidence type="ECO:0000256" key="1">
    <source>
        <dbReference type="SAM" id="SignalP"/>
    </source>
</evidence>
<keyword evidence="1" id="KW-0732">Signal</keyword>
<evidence type="ECO:0000313" key="3">
    <source>
        <dbReference type="Proteomes" id="UP001215598"/>
    </source>
</evidence>
<evidence type="ECO:0000313" key="2">
    <source>
        <dbReference type="EMBL" id="KAJ7733662.1"/>
    </source>
</evidence>
<sequence>MFSLLLLLLTIPLFFHFASALINVTIDDTDPAIVYQGSWEASSTHLSSLDYGGSHTVSGDSTASATLTFTGVAIYYLCPRWPYAVNTEVTLDGGQSVIVNLTDPIASTTAAGGSESAQFSVVWSATGLTNTTHKLVLTMAPTGEFIVADGFMCVVSPLPSNSGSSFS</sequence>
<dbReference type="AlphaFoldDB" id="A0AAD7MV79"/>
<organism evidence="2 3">
    <name type="scientific">Mycena metata</name>
    <dbReference type="NCBI Taxonomy" id="1033252"/>
    <lineage>
        <taxon>Eukaryota</taxon>
        <taxon>Fungi</taxon>
        <taxon>Dikarya</taxon>
        <taxon>Basidiomycota</taxon>
        <taxon>Agaricomycotina</taxon>
        <taxon>Agaricomycetes</taxon>
        <taxon>Agaricomycetidae</taxon>
        <taxon>Agaricales</taxon>
        <taxon>Marasmiineae</taxon>
        <taxon>Mycenaceae</taxon>
        <taxon>Mycena</taxon>
    </lineage>
</organism>
<dbReference type="Proteomes" id="UP001215598">
    <property type="component" value="Unassembled WGS sequence"/>
</dbReference>
<accession>A0AAD7MV79</accession>
<gene>
    <name evidence="2" type="ORF">B0H16DRAFT_1328049</name>
</gene>
<name>A0AAD7MV79_9AGAR</name>
<dbReference type="Gene3D" id="2.60.120.260">
    <property type="entry name" value="Galactose-binding domain-like"/>
    <property type="match status" value="1"/>
</dbReference>
<comment type="caution">
    <text evidence="2">The sequence shown here is derived from an EMBL/GenBank/DDBJ whole genome shotgun (WGS) entry which is preliminary data.</text>
</comment>
<feature type="signal peptide" evidence="1">
    <location>
        <begin position="1"/>
        <end position="20"/>
    </location>
</feature>
<feature type="chain" id="PRO_5042211133" evidence="1">
    <location>
        <begin position="21"/>
        <end position="167"/>
    </location>
</feature>
<protein>
    <submittedName>
        <fullName evidence="2">Uncharacterized protein</fullName>
    </submittedName>
</protein>
<proteinExistence type="predicted"/>
<reference evidence="2" key="1">
    <citation type="submission" date="2023-03" db="EMBL/GenBank/DDBJ databases">
        <title>Massive genome expansion in bonnet fungi (Mycena s.s.) driven by repeated elements and novel gene families across ecological guilds.</title>
        <authorList>
            <consortium name="Lawrence Berkeley National Laboratory"/>
            <person name="Harder C.B."/>
            <person name="Miyauchi S."/>
            <person name="Viragh M."/>
            <person name="Kuo A."/>
            <person name="Thoen E."/>
            <person name="Andreopoulos B."/>
            <person name="Lu D."/>
            <person name="Skrede I."/>
            <person name="Drula E."/>
            <person name="Henrissat B."/>
            <person name="Morin E."/>
            <person name="Kohler A."/>
            <person name="Barry K."/>
            <person name="LaButti K."/>
            <person name="Morin E."/>
            <person name="Salamov A."/>
            <person name="Lipzen A."/>
            <person name="Mereny Z."/>
            <person name="Hegedus B."/>
            <person name="Baldrian P."/>
            <person name="Stursova M."/>
            <person name="Weitz H."/>
            <person name="Taylor A."/>
            <person name="Grigoriev I.V."/>
            <person name="Nagy L.G."/>
            <person name="Martin F."/>
            <person name="Kauserud H."/>
        </authorList>
    </citation>
    <scope>NUCLEOTIDE SEQUENCE</scope>
    <source>
        <strain evidence="2">CBHHK182m</strain>
    </source>
</reference>